<dbReference type="InterPro" id="IPR018181">
    <property type="entry name" value="Heat_shock_70_CS"/>
</dbReference>
<evidence type="ECO:0000256" key="2">
    <source>
        <dbReference type="ARBA" id="ARBA00022741"/>
    </source>
</evidence>
<keyword evidence="4" id="KW-0346">Stress response</keyword>
<protein>
    <submittedName>
        <fullName evidence="7">Hsp70 family protein</fullName>
    </submittedName>
</protein>
<dbReference type="GO" id="GO:0005524">
    <property type="term" value="F:ATP binding"/>
    <property type="evidence" value="ECO:0007669"/>
    <property type="project" value="UniProtKB-KW"/>
</dbReference>
<reference evidence="7" key="1">
    <citation type="submission" date="2022-05" db="EMBL/GenBank/DDBJ databases">
        <title>Using nanopore sequencing to obtain complete genomes from saliva samples.</title>
        <authorList>
            <person name="Baker J.L."/>
        </authorList>
    </citation>
    <scope>NUCLEOTIDE SEQUENCE</scope>
    <source>
        <strain evidence="7">JCVI-JB-Ag32</strain>
    </source>
</reference>
<dbReference type="SUPFAM" id="SSF53067">
    <property type="entry name" value="Actin-like ATPase domain"/>
    <property type="match status" value="2"/>
</dbReference>
<dbReference type="InterPro" id="IPR043129">
    <property type="entry name" value="ATPase_NBD"/>
</dbReference>
<dbReference type="PRINTS" id="PR00301">
    <property type="entry name" value="HEATSHOCK70"/>
</dbReference>
<evidence type="ECO:0000313" key="8">
    <source>
        <dbReference type="Proteomes" id="UP000830236"/>
    </source>
</evidence>
<dbReference type="PROSITE" id="PS00329">
    <property type="entry name" value="HSP70_2"/>
    <property type="match status" value="1"/>
</dbReference>
<evidence type="ECO:0000256" key="5">
    <source>
        <dbReference type="ARBA" id="ARBA00023186"/>
    </source>
</evidence>
<dbReference type="InterPro" id="IPR013126">
    <property type="entry name" value="Hsp_70_fam"/>
</dbReference>
<gene>
    <name evidence="7" type="ORF">M3I41_01695</name>
</gene>
<name>A0A9E7AG69_9ACTO</name>
<dbReference type="Pfam" id="PF00012">
    <property type="entry name" value="HSP70"/>
    <property type="match status" value="1"/>
</dbReference>
<evidence type="ECO:0000256" key="3">
    <source>
        <dbReference type="ARBA" id="ARBA00022840"/>
    </source>
</evidence>
<keyword evidence="2 6" id="KW-0547">Nucleotide-binding</keyword>
<keyword evidence="3 6" id="KW-0067">ATP-binding</keyword>
<proteinExistence type="inferred from homology"/>
<dbReference type="Proteomes" id="UP000830236">
    <property type="component" value="Chromosome"/>
</dbReference>
<dbReference type="AlphaFoldDB" id="A0A9E7AG69"/>
<organism evidence="7 8">
    <name type="scientific">Actinomyces graevenitzii</name>
    <dbReference type="NCBI Taxonomy" id="55565"/>
    <lineage>
        <taxon>Bacteria</taxon>
        <taxon>Bacillati</taxon>
        <taxon>Actinomycetota</taxon>
        <taxon>Actinomycetes</taxon>
        <taxon>Actinomycetales</taxon>
        <taxon>Actinomycetaceae</taxon>
        <taxon>Actinomyces</taxon>
    </lineage>
</organism>
<evidence type="ECO:0000256" key="1">
    <source>
        <dbReference type="ARBA" id="ARBA00007381"/>
    </source>
</evidence>
<dbReference type="EMBL" id="CP097095">
    <property type="protein sequence ID" value="UQF80016.1"/>
    <property type="molecule type" value="Genomic_DNA"/>
</dbReference>
<dbReference type="Gene3D" id="3.30.420.40">
    <property type="match status" value="2"/>
</dbReference>
<evidence type="ECO:0000256" key="6">
    <source>
        <dbReference type="RuleBase" id="RU003322"/>
    </source>
</evidence>
<sequence>MRFGVDFGTTHTTVAYADRGNYPVVSFGNEAGDWIDYIPSLVAWDGAKLVYGFEAEAVALTGGDFLRSIKRLLSDVDVTPNTQVSLGERSYPIMELVSGFLAYVAQQVRETSTISPLRENEPLEAVIGIPAHAFSGQRLMTIEAFERGGWQVLSMINEPSAAGFEYTQRYASTINSKRTRVLVYDLGGGTFDASLVSCEGKRHEVIDSYGHNQLGGDDFDSALADLVLAKLGREREQLSSRELNLLLHECRIAKESLNPNSRSVAVEALGKSVSVPVKAFYEAIDELIERTFAAMEPLVHVNARGKFALTTETAGLYVVGGAAHLPAITRALKQRYGYRVHRSSYTAASTAIGLAIAADPDSGYALYDKLSRGVGVFREMRGGQEVSFDPLLGADLSLAPSGDVSLVRTYQAAHNVGHFRFVEYTETDAYGVPVGEVSPAGTVLFPFTRQLQEDRGVDLAEVAVERIDNGPLIEERYVVSSASTVQVTIKDLSTGFSITCDLGA</sequence>
<dbReference type="PANTHER" id="PTHR19375">
    <property type="entry name" value="HEAT SHOCK PROTEIN 70KDA"/>
    <property type="match status" value="1"/>
</dbReference>
<evidence type="ECO:0000256" key="4">
    <source>
        <dbReference type="ARBA" id="ARBA00023016"/>
    </source>
</evidence>
<evidence type="ECO:0000313" key="7">
    <source>
        <dbReference type="EMBL" id="UQF80016.1"/>
    </source>
</evidence>
<keyword evidence="5" id="KW-0143">Chaperone</keyword>
<comment type="similarity">
    <text evidence="1 6">Belongs to the heat shock protein 70 family.</text>
</comment>
<dbReference type="GO" id="GO:0140662">
    <property type="term" value="F:ATP-dependent protein folding chaperone"/>
    <property type="evidence" value="ECO:0007669"/>
    <property type="project" value="InterPro"/>
</dbReference>
<accession>A0A9E7AG69</accession>
<dbReference type="Gene3D" id="3.90.640.10">
    <property type="entry name" value="Actin, Chain A, domain 4"/>
    <property type="match status" value="1"/>
</dbReference>
<dbReference type="KEGG" id="agh:M3I41_01695"/>